<organism evidence="1 2">
    <name type="scientific">Paragonimus skrjabini miyazakii</name>
    <dbReference type="NCBI Taxonomy" id="59628"/>
    <lineage>
        <taxon>Eukaryota</taxon>
        <taxon>Metazoa</taxon>
        <taxon>Spiralia</taxon>
        <taxon>Lophotrochozoa</taxon>
        <taxon>Platyhelminthes</taxon>
        <taxon>Trematoda</taxon>
        <taxon>Digenea</taxon>
        <taxon>Plagiorchiida</taxon>
        <taxon>Troglotremata</taxon>
        <taxon>Troglotrematidae</taxon>
        <taxon>Paragonimus</taxon>
    </lineage>
</organism>
<sequence>MEWAAAKEALIAGFSSPGDCQEAKRRFIGARLRPEGVSLRAALPRTLPHLDQDSEQRMLTDQFSEGIPPTVWDKLKLAVLAHPIALE</sequence>
<proteinExistence type="predicted"/>
<dbReference type="EMBL" id="JTDE01010876">
    <property type="protein sequence ID" value="KAF7234248.1"/>
    <property type="molecule type" value="Genomic_DNA"/>
</dbReference>
<gene>
    <name evidence="1" type="ORF">EG68_11992</name>
</gene>
<evidence type="ECO:0000313" key="2">
    <source>
        <dbReference type="Proteomes" id="UP000822476"/>
    </source>
</evidence>
<name>A0A8S9YGL3_9TREM</name>
<evidence type="ECO:0000313" key="1">
    <source>
        <dbReference type="EMBL" id="KAF7234248.1"/>
    </source>
</evidence>
<keyword evidence="2" id="KW-1185">Reference proteome</keyword>
<dbReference type="OrthoDB" id="6247559at2759"/>
<reference evidence="1" key="1">
    <citation type="submission" date="2019-07" db="EMBL/GenBank/DDBJ databases">
        <title>Annotation for the trematode Paragonimus miyazaki's.</title>
        <authorList>
            <person name="Choi Y.-J."/>
        </authorList>
    </citation>
    <scope>NUCLEOTIDE SEQUENCE</scope>
    <source>
        <strain evidence="1">Japan</strain>
    </source>
</reference>
<protein>
    <submittedName>
        <fullName evidence="1">Uncharacterized protein</fullName>
    </submittedName>
</protein>
<accession>A0A8S9YGL3</accession>
<comment type="caution">
    <text evidence="1">The sequence shown here is derived from an EMBL/GenBank/DDBJ whole genome shotgun (WGS) entry which is preliminary data.</text>
</comment>
<dbReference type="Proteomes" id="UP000822476">
    <property type="component" value="Unassembled WGS sequence"/>
</dbReference>
<dbReference type="AlphaFoldDB" id="A0A8S9YGL3"/>